<dbReference type="Gene3D" id="3.40.390.10">
    <property type="entry name" value="Collagenase (Catalytic Domain)"/>
    <property type="match status" value="1"/>
</dbReference>
<feature type="chain" id="PRO_5012263575" description="Extracellular small neutral protease" evidence="8">
    <location>
        <begin position="27"/>
        <end position="192"/>
    </location>
</feature>
<protein>
    <recommendedName>
        <fullName evidence="4">Extracellular small neutral protease</fullName>
        <ecNumber evidence="3">3.4.24.77</ecNumber>
    </recommendedName>
    <alternativeName>
        <fullName evidence="7">Snapalysin</fullName>
    </alternativeName>
</protein>
<organism evidence="9 10">
    <name type="scientific">Streptosporangium subroseum</name>
    <dbReference type="NCBI Taxonomy" id="106412"/>
    <lineage>
        <taxon>Bacteria</taxon>
        <taxon>Bacillati</taxon>
        <taxon>Actinomycetota</taxon>
        <taxon>Actinomycetes</taxon>
        <taxon>Streptosporangiales</taxon>
        <taxon>Streptosporangiaceae</taxon>
        <taxon>Streptosporangium</taxon>
    </lineage>
</organism>
<evidence type="ECO:0000313" key="10">
    <source>
        <dbReference type="Proteomes" id="UP000198282"/>
    </source>
</evidence>
<keyword evidence="5" id="KW-0479">Metal-binding</keyword>
<dbReference type="Proteomes" id="UP000198282">
    <property type="component" value="Unassembled WGS sequence"/>
</dbReference>
<dbReference type="EC" id="3.4.24.77" evidence="3"/>
<evidence type="ECO:0000256" key="3">
    <source>
        <dbReference type="ARBA" id="ARBA00012325"/>
    </source>
</evidence>
<dbReference type="GO" id="GO:0008270">
    <property type="term" value="F:zinc ion binding"/>
    <property type="evidence" value="ECO:0007669"/>
    <property type="project" value="InterPro"/>
</dbReference>
<proteinExistence type="inferred from homology"/>
<evidence type="ECO:0000313" key="9">
    <source>
        <dbReference type="EMBL" id="SNR99743.1"/>
    </source>
</evidence>
<dbReference type="GO" id="GO:0005576">
    <property type="term" value="C:extracellular region"/>
    <property type="evidence" value="ECO:0007669"/>
    <property type="project" value="InterPro"/>
</dbReference>
<gene>
    <name evidence="9" type="ORF">SAMN05216276_1002187</name>
</gene>
<dbReference type="RefSeq" id="WP_089205569.1">
    <property type="nucleotide sequence ID" value="NZ_FZOD01000002.1"/>
</dbReference>
<reference evidence="9 10" key="1">
    <citation type="submission" date="2017-06" db="EMBL/GenBank/DDBJ databases">
        <authorList>
            <person name="Kim H.J."/>
            <person name="Triplett B.A."/>
        </authorList>
    </citation>
    <scope>NUCLEOTIDE SEQUENCE [LARGE SCALE GENOMIC DNA]</scope>
    <source>
        <strain evidence="9 10">CGMCC 4.2132</strain>
    </source>
</reference>
<dbReference type="OrthoDB" id="5243084at2"/>
<feature type="signal peptide" evidence="8">
    <location>
        <begin position="1"/>
        <end position="26"/>
    </location>
</feature>
<evidence type="ECO:0000256" key="5">
    <source>
        <dbReference type="ARBA" id="ARBA00022723"/>
    </source>
</evidence>
<dbReference type="AlphaFoldDB" id="A0A239AXQ3"/>
<name>A0A239AXQ3_9ACTN</name>
<keyword evidence="10" id="KW-1185">Reference proteome</keyword>
<dbReference type="InterPro" id="IPR024079">
    <property type="entry name" value="MetalloPept_cat_dom_sf"/>
</dbReference>
<dbReference type="PRINTS" id="PR00787">
    <property type="entry name" value="NEUTRALPTASE"/>
</dbReference>
<accession>A0A239AXQ3</accession>
<evidence type="ECO:0000256" key="4">
    <source>
        <dbReference type="ARBA" id="ARBA00019129"/>
    </source>
</evidence>
<evidence type="ECO:0000256" key="1">
    <source>
        <dbReference type="ARBA" id="ARBA00000612"/>
    </source>
</evidence>
<dbReference type="Pfam" id="PF02031">
    <property type="entry name" value="Peptidase_M7"/>
    <property type="match status" value="1"/>
</dbReference>
<keyword evidence="6" id="KW-0482">Metalloprotease</keyword>
<evidence type="ECO:0000256" key="2">
    <source>
        <dbReference type="ARBA" id="ARBA00006571"/>
    </source>
</evidence>
<dbReference type="GO" id="GO:0004222">
    <property type="term" value="F:metalloendopeptidase activity"/>
    <property type="evidence" value="ECO:0007669"/>
    <property type="project" value="InterPro"/>
</dbReference>
<keyword evidence="6" id="KW-0378">Hydrolase</keyword>
<dbReference type="GO" id="GO:0006508">
    <property type="term" value="P:proteolysis"/>
    <property type="evidence" value="ECO:0007669"/>
    <property type="project" value="InterPro"/>
</dbReference>
<dbReference type="InterPro" id="IPR000013">
    <property type="entry name" value="Peptidase_M7"/>
</dbReference>
<dbReference type="EMBL" id="FZOD01000002">
    <property type="protein sequence ID" value="SNR99743.1"/>
    <property type="molecule type" value="Genomic_DNA"/>
</dbReference>
<evidence type="ECO:0000256" key="8">
    <source>
        <dbReference type="SAM" id="SignalP"/>
    </source>
</evidence>
<keyword evidence="8" id="KW-0732">Signal</keyword>
<evidence type="ECO:0000256" key="7">
    <source>
        <dbReference type="ARBA" id="ARBA00029927"/>
    </source>
</evidence>
<comment type="similarity">
    <text evidence="2">Belongs to the peptidase M7 family.</text>
</comment>
<comment type="catalytic activity">
    <reaction evidence="1">
        <text>Hydrolyzes proteins with a preference for Tyr or Phe in the P1' position. Has no action on amino-acid p-nitroanilides.</text>
        <dbReference type="EC" id="3.4.24.77"/>
    </reaction>
</comment>
<sequence length="192" mass="20353">MSRIIRLSVAFILGFTFLVTATPVQAATTHGAAGHADRTVAAVRVLRYDASRAAEFRSAVDQAAQVWNSSVTGVRLVAGSPADFVVRADNGWPRTQPTSLGRGTIWMGREATVEGHNPLRIAAHEIGHILGLPDRRTGLCTDLMSGASAGTSCTSPYPSTAEKAQVNRNFAGFAPAIEFGKIYVDSPETASR</sequence>
<keyword evidence="6" id="KW-0645">Protease</keyword>
<dbReference type="SUPFAM" id="SSF55486">
    <property type="entry name" value="Metalloproteases ('zincins'), catalytic domain"/>
    <property type="match status" value="1"/>
</dbReference>
<evidence type="ECO:0000256" key="6">
    <source>
        <dbReference type="ARBA" id="ARBA00023049"/>
    </source>
</evidence>